<feature type="non-terminal residue" evidence="1">
    <location>
        <position position="151"/>
    </location>
</feature>
<comment type="caution">
    <text evidence="1">The sequence shown here is derived from an EMBL/GenBank/DDBJ whole genome shotgun (WGS) entry which is preliminary data.</text>
</comment>
<accession>A0A0F9D3F7</accession>
<protein>
    <submittedName>
        <fullName evidence="1">Uncharacterized protein</fullName>
    </submittedName>
</protein>
<gene>
    <name evidence="1" type="ORF">LCGC14_2593820</name>
</gene>
<organism evidence="1">
    <name type="scientific">marine sediment metagenome</name>
    <dbReference type="NCBI Taxonomy" id="412755"/>
    <lineage>
        <taxon>unclassified sequences</taxon>
        <taxon>metagenomes</taxon>
        <taxon>ecological metagenomes</taxon>
    </lineage>
</organism>
<evidence type="ECO:0000313" key="1">
    <source>
        <dbReference type="EMBL" id="KKL06658.1"/>
    </source>
</evidence>
<name>A0A0F9D3F7_9ZZZZ</name>
<proteinExistence type="predicted"/>
<dbReference type="AlphaFoldDB" id="A0A0F9D3F7"/>
<sequence length="151" mass="17448">MITIDFDQKTGRFRISSPIEYVGLARAMPSRRWDAKRRVWLAPAIMRNVEYIREHYKGAKITSKAKTAIMEVSKLKEVRHMRKPFPKSYSHNVPPFGHQQTAYDSLFGLRACALFMEMRTGKTKVVIDMCSQYFIDDEIVGALVVCPMSVR</sequence>
<dbReference type="EMBL" id="LAZR01043615">
    <property type="protein sequence ID" value="KKL06658.1"/>
    <property type="molecule type" value="Genomic_DNA"/>
</dbReference>
<reference evidence="1" key="1">
    <citation type="journal article" date="2015" name="Nature">
        <title>Complex archaea that bridge the gap between prokaryotes and eukaryotes.</title>
        <authorList>
            <person name="Spang A."/>
            <person name="Saw J.H."/>
            <person name="Jorgensen S.L."/>
            <person name="Zaremba-Niedzwiedzka K."/>
            <person name="Martijn J."/>
            <person name="Lind A.E."/>
            <person name="van Eijk R."/>
            <person name="Schleper C."/>
            <person name="Guy L."/>
            <person name="Ettema T.J."/>
        </authorList>
    </citation>
    <scope>NUCLEOTIDE SEQUENCE</scope>
</reference>